<dbReference type="Pfam" id="PF01008">
    <property type="entry name" value="IF-2B"/>
    <property type="match status" value="1"/>
</dbReference>
<dbReference type="NCBIfam" id="TIGR00512">
    <property type="entry name" value="salvage_mtnA"/>
    <property type="match status" value="1"/>
</dbReference>
<dbReference type="PANTHER" id="PTHR43475">
    <property type="entry name" value="METHYLTHIORIBOSE-1-PHOSPHATE ISOMERASE"/>
    <property type="match status" value="1"/>
</dbReference>
<dbReference type="InterPro" id="IPR027363">
    <property type="entry name" value="M1Pi_N"/>
</dbReference>
<keyword evidence="1 5" id="KW-0413">Isomerase</keyword>
<dbReference type="GO" id="GO:0046523">
    <property type="term" value="F:S-methyl-5-thioribose-1-phosphate isomerase activity"/>
    <property type="evidence" value="ECO:0007669"/>
    <property type="project" value="UniProtKB-UniRule"/>
</dbReference>
<dbReference type="UniPathway" id="UPA00904">
    <property type="reaction ID" value="UER00874"/>
</dbReference>
<comment type="pathway">
    <text evidence="5">Amino-acid biosynthesis; L-methionine biosynthesis via salvage pathway; L-methionine from S-methyl-5-thio-alpha-D-ribose 1-phosphate: step 1/6.</text>
</comment>
<dbReference type="SUPFAM" id="SSF100950">
    <property type="entry name" value="NagB/RpiA/CoA transferase-like"/>
    <property type="match status" value="1"/>
</dbReference>
<feature type="site" description="Transition state stabilizer" evidence="5">
    <location>
        <position position="163"/>
    </location>
</feature>
<evidence type="ECO:0000313" key="6">
    <source>
        <dbReference type="EMBL" id="PGH52774.1"/>
    </source>
</evidence>
<gene>
    <name evidence="5 6" type="primary">mtnA</name>
    <name evidence="6" type="ORF">CRT60_22780</name>
</gene>
<feature type="binding site" evidence="5">
    <location>
        <position position="89"/>
    </location>
    <ligand>
        <name>substrate</name>
    </ligand>
</feature>
<evidence type="ECO:0000256" key="3">
    <source>
        <dbReference type="ARBA" id="ARBA00051169"/>
    </source>
</evidence>
<protein>
    <recommendedName>
        <fullName evidence="5">Methylthioribose-1-phosphate isomerase</fullName>
        <shortName evidence="5">M1Pi</shortName>
        <shortName evidence="5">MTR-1-P isomerase</shortName>
        <ecNumber evidence="5">5.3.1.23</ecNumber>
    </recommendedName>
    <alternativeName>
        <fullName evidence="5">S-methyl-5-thioribose-1-phosphate isomerase</fullName>
    </alternativeName>
</protein>
<proteinExistence type="inferred from homology"/>
<organism evidence="6 7">
    <name type="scientific">Azospirillum palustre</name>
    <dbReference type="NCBI Taxonomy" id="2044885"/>
    <lineage>
        <taxon>Bacteria</taxon>
        <taxon>Pseudomonadati</taxon>
        <taxon>Pseudomonadota</taxon>
        <taxon>Alphaproteobacteria</taxon>
        <taxon>Rhodospirillales</taxon>
        <taxon>Azospirillaceae</taxon>
        <taxon>Azospirillum</taxon>
    </lineage>
</organism>
<dbReference type="HAMAP" id="MF_01678">
    <property type="entry name" value="Salvage_MtnA"/>
    <property type="match status" value="1"/>
</dbReference>
<dbReference type="FunFam" id="1.20.120.420:FF:000003">
    <property type="entry name" value="Methylthioribose-1-phosphate isomerase"/>
    <property type="match status" value="1"/>
</dbReference>
<comment type="catalytic activity">
    <reaction evidence="2">
        <text>5-deoxy-alpha-D-ribose 1-phosphate = 5-deoxy-D-ribulose 1-phosphate</text>
        <dbReference type="Rhea" id="RHEA:61296"/>
        <dbReference type="ChEBI" id="CHEBI:58749"/>
        <dbReference type="ChEBI" id="CHEBI:144504"/>
    </reaction>
    <physiologicalReaction direction="left-to-right" evidence="2">
        <dbReference type="Rhea" id="RHEA:61297"/>
    </physiologicalReaction>
</comment>
<keyword evidence="5" id="KW-0486">Methionine biosynthesis</keyword>
<comment type="function">
    <text evidence="4">Catalyzes the interconversion of methylthioribose-1-phosphate (MTR-1-P) into methylthioribulose-1-phosphate (MTRu-1-P). Also catalyzes the interconversion of 5-deoxyribose 1-phosphate and 5-deoxyribulose 1-phosphate. Part of a bifunctional DHAP-shunt salvage pathway for SAM by-products.</text>
</comment>
<evidence type="ECO:0000256" key="5">
    <source>
        <dbReference type="HAMAP-Rule" id="MF_01678"/>
    </source>
</evidence>
<feature type="binding site" evidence="5">
    <location>
        <position position="202"/>
    </location>
    <ligand>
        <name>substrate</name>
    </ligand>
</feature>
<dbReference type="InterPro" id="IPR037171">
    <property type="entry name" value="NagB/RpiA_transferase-like"/>
</dbReference>
<dbReference type="RefSeq" id="WP_098738877.1">
    <property type="nucleotide sequence ID" value="NZ_PDKW01000043.1"/>
</dbReference>
<feature type="binding site" evidence="5">
    <location>
        <begin position="253"/>
        <end position="254"/>
    </location>
    <ligand>
        <name>substrate</name>
    </ligand>
</feature>
<comment type="catalytic activity">
    <reaction evidence="3">
        <text>5-(methylsulfanyl)-alpha-D-ribose 1-phosphate = 5-(methylsulfanyl)-D-ribulose 1-phosphate</text>
        <dbReference type="Rhea" id="RHEA:19989"/>
        <dbReference type="ChEBI" id="CHEBI:58533"/>
        <dbReference type="ChEBI" id="CHEBI:58548"/>
        <dbReference type="EC" id="5.3.1.23"/>
    </reaction>
    <physiologicalReaction direction="left-to-right" evidence="3">
        <dbReference type="Rhea" id="RHEA:19990"/>
    </physiologicalReaction>
</comment>
<dbReference type="NCBIfam" id="TIGR00524">
    <property type="entry name" value="eIF-2B_rel"/>
    <property type="match status" value="1"/>
</dbReference>
<evidence type="ECO:0000256" key="2">
    <source>
        <dbReference type="ARBA" id="ARBA00050906"/>
    </source>
</evidence>
<dbReference type="AlphaFoldDB" id="A0A2B8AV04"/>
<dbReference type="InterPro" id="IPR005251">
    <property type="entry name" value="IF-M1Pi"/>
</dbReference>
<dbReference type="Gene3D" id="3.40.50.10470">
    <property type="entry name" value="Translation initiation factor eif-2b, domain 2"/>
    <property type="match status" value="1"/>
</dbReference>
<comment type="similarity">
    <text evidence="5">Belongs to the EIF-2B alpha/beta/delta subunits family. MtnA subfamily.</text>
</comment>
<comment type="caution">
    <text evidence="6">The sequence shown here is derived from an EMBL/GenBank/DDBJ whole genome shotgun (WGS) entry which is preliminary data.</text>
</comment>
<dbReference type="EMBL" id="PDKW01000043">
    <property type="protein sequence ID" value="PGH52774.1"/>
    <property type="molecule type" value="Genomic_DNA"/>
</dbReference>
<dbReference type="FunFam" id="3.40.50.10470:FF:000006">
    <property type="entry name" value="Methylthioribose-1-phosphate isomerase"/>
    <property type="match status" value="1"/>
</dbReference>
<dbReference type="NCBIfam" id="NF004326">
    <property type="entry name" value="PRK05720.1"/>
    <property type="match status" value="1"/>
</dbReference>
<dbReference type="OrthoDB" id="9803436at2"/>
<dbReference type="Gene3D" id="1.20.120.420">
    <property type="entry name" value="translation initiation factor eif-2b, domain 1"/>
    <property type="match status" value="1"/>
</dbReference>
<dbReference type="InterPro" id="IPR042529">
    <property type="entry name" value="IF_2B-like_C"/>
</dbReference>
<evidence type="ECO:0000256" key="4">
    <source>
        <dbReference type="ARBA" id="ARBA00058145"/>
    </source>
</evidence>
<dbReference type="GO" id="GO:0019509">
    <property type="term" value="P:L-methionine salvage from methylthioadenosine"/>
    <property type="evidence" value="ECO:0007669"/>
    <property type="project" value="UniProtKB-UniRule"/>
</dbReference>
<evidence type="ECO:0000256" key="1">
    <source>
        <dbReference type="ARBA" id="ARBA00023235"/>
    </source>
</evidence>
<keyword evidence="5" id="KW-0028">Amino-acid biosynthesis</keyword>
<dbReference type="InterPro" id="IPR000649">
    <property type="entry name" value="IF-2B-related"/>
</dbReference>
<feature type="binding site" evidence="5">
    <location>
        <begin position="52"/>
        <end position="54"/>
    </location>
    <ligand>
        <name>substrate</name>
    </ligand>
</feature>
<keyword evidence="7" id="KW-1185">Reference proteome</keyword>
<dbReference type="EC" id="5.3.1.23" evidence="5"/>
<evidence type="ECO:0000313" key="7">
    <source>
        <dbReference type="Proteomes" id="UP000225379"/>
    </source>
</evidence>
<dbReference type="Proteomes" id="UP000225379">
    <property type="component" value="Unassembled WGS sequence"/>
</dbReference>
<accession>A0A2B8AV04</accession>
<sequence length="363" mass="38770">MRIDGTAYRTIWPDGEGVVAIIDQTRLPHDFAVVRLTSLEEAAHAIRAMLVRGAPLIGAAAAYGVALALRTDASDHGLEQACATLLATRPTAVNLRWALERMRGRLVPLPESQRVGAAEAEAAAIADEDVEINRSIGLHGAALIRAAAERKAPGEPVNVLTHCNAGWLATVDWGTALAPVYAAFEQGIPLHVWVDETRPRNQGASLTAWELKQHGVPHTVIADNVGGHLMQHGRVDLCIVGTDRTTATGDVCNKIGTYLKALAAHDNNVPFYVGLPSPTIDWTIANGVREIPIEERDGREVSELTGRTADGRIETVRVTPDGSPVANYAFDVTPARLVTGLITERGVCAASREGLLGLFPERG</sequence>
<reference evidence="7" key="1">
    <citation type="submission" date="2017-10" db="EMBL/GenBank/DDBJ databases">
        <authorList>
            <person name="Kravchenko I.K."/>
            <person name="Grouzdev D.S."/>
        </authorList>
    </citation>
    <scope>NUCLEOTIDE SEQUENCE [LARGE SCALE GENOMIC DNA]</scope>
    <source>
        <strain evidence="7">B2</strain>
    </source>
</reference>
<dbReference type="InterPro" id="IPR011559">
    <property type="entry name" value="Initiation_fac_2B_a/b/d"/>
</dbReference>
<feature type="active site" description="Proton donor" evidence="5">
    <location>
        <position position="243"/>
    </location>
</feature>
<dbReference type="PANTHER" id="PTHR43475:SF1">
    <property type="entry name" value="METHYLTHIORIBOSE-1-PHOSPHATE ISOMERASE"/>
    <property type="match status" value="1"/>
</dbReference>
<name>A0A2B8AV04_9PROT</name>